<protein>
    <submittedName>
        <fullName evidence="1">Uncharacterized protein</fullName>
    </submittedName>
</protein>
<dbReference type="EMBL" id="MKZS01000001">
    <property type="protein sequence ID" value="OLT62975.1"/>
    <property type="molecule type" value="Genomic_DNA"/>
</dbReference>
<comment type="caution">
    <text evidence="1">The sequence shown here is derived from an EMBL/GenBank/DDBJ whole genome shotgun (WGS) entry which is preliminary data.</text>
</comment>
<evidence type="ECO:0000313" key="1">
    <source>
        <dbReference type="EMBL" id="OLT62975.1"/>
    </source>
</evidence>
<dbReference type="Proteomes" id="UP000186657">
    <property type="component" value="Unassembled WGS sequence"/>
</dbReference>
<organism evidence="1 2">
    <name type="scientific">Moorena bouillonii PNG</name>
    <dbReference type="NCBI Taxonomy" id="568701"/>
    <lineage>
        <taxon>Bacteria</taxon>
        <taxon>Bacillati</taxon>
        <taxon>Cyanobacteriota</taxon>
        <taxon>Cyanophyceae</taxon>
        <taxon>Coleofasciculales</taxon>
        <taxon>Coleofasciculaceae</taxon>
        <taxon>Moorena</taxon>
    </lineage>
</organism>
<proteinExistence type="predicted"/>
<gene>
    <name evidence="1" type="ORF">BJP37_32010</name>
</gene>
<dbReference type="AlphaFoldDB" id="A0A1U7NAL0"/>
<dbReference type="RefSeq" id="WP_075905542.1">
    <property type="nucleotide sequence ID" value="NZ_MKZS01000001.1"/>
</dbReference>
<reference evidence="1 2" key="1">
    <citation type="submission" date="2016-10" db="EMBL/GenBank/DDBJ databases">
        <title>Comparative genomics uncovers the prolific and rare metabolic potential of the cyanobacterial genus Moorea.</title>
        <authorList>
            <person name="Leao T."/>
            <person name="Castelao G."/>
            <person name="Korobeynikov A."/>
            <person name="Monroe E.A."/>
            <person name="Podell S."/>
            <person name="Glukhov E."/>
            <person name="Allen E."/>
            <person name="Gerwick W.H."/>
            <person name="Gerwick L."/>
        </authorList>
    </citation>
    <scope>NUCLEOTIDE SEQUENCE [LARGE SCALE GENOMIC DNA]</scope>
    <source>
        <strain evidence="1 2">PNG5-198</strain>
    </source>
</reference>
<keyword evidence="2" id="KW-1185">Reference proteome</keyword>
<accession>A0A1U7NAL0</accession>
<sequence>MTLNLTEFYKGTNPSKTLDLTQKEDQKLYIDFSAVRGGALIQQLKAPITLSEDQPTCQLFTGHIGCGKSRNQTPINRDKTVFYSTNPTLTFL</sequence>
<name>A0A1U7NAL0_9CYAN</name>
<evidence type="ECO:0000313" key="2">
    <source>
        <dbReference type="Proteomes" id="UP000186657"/>
    </source>
</evidence>